<dbReference type="AlphaFoldDB" id="A0A127K4N1"/>
<reference evidence="9" key="1">
    <citation type="submission" date="2016-03" db="EMBL/GenBank/DDBJ databases">
        <authorList>
            <person name="Ma C."/>
            <person name="Zhou S."/>
            <person name="Yang G."/>
        </authorList>
    </citation>
    <scope>NUCLEOTIDE SEQUENCE [LARGE SCALE GENOMIC DNA]</scope>
    <source>
        <strain evidence="9">SgZ-1</strain>
    </source>
</reference>
<feature type="domain" description="Rieske" evidence="7">
    <location>
        <begin position="18"/>
        <end position="135"/>
    </location>
</feature>
<keyword evidence="6" id="KW-0411">Iron-sulfur</keyword>
<dbReference type="Pfam" id="PF19298">
    <property type="entry name" value="KshA_C"/>
    <property type="match status" value="1"/>
</dbReference>
<dbReference type="KEGG" id="thu:AC731_008185"/>
<dbReference type="InterPro" id="IPR036922">
    <property type="entry name" value="Rieske_2Fe-2S_sf"/>
</dbReference>
<dbReference type="PROSITE" id="PS51296">
    <property type="entry name" value="RIESKE"/>
    <property type="match status" value="1"/>
</dbReference>
<dbReference type="GO" id="GO:0051537">
    <property type="term" value="F:2 iron, 2 sulfur cluster binding"/>
    <property type="evidence" value="ECO:0007669"/>
    <property type="project" value="UniProtKB-KW"/>
</dbReference>
<dbReference type="InterPro" id="IPR017941">
    <property type="entry name" value="Rieske_2Fe-2S"/>
</dbReference>
<name>A0A127K4N1_9RHOO</name>
<dbReference type="SUPFAM" id="SSF55961">
    <property type="entry name" value="Bet v1-like"/>
    <property type="match status" value="1"/>
</dbReference>
<dbReference type="EMBL" id="CP014646">
    <property type="protein sequence ID" value="AMO36923.1"/>
    <property type="molecule type" value="Genomic_DNA"/>
</dbReference>
<gene>
    <name evidence="8" type="ORF">AC731_008185</name>
</gene>
<dbReference type="PANTHER" id="PTHR21266:SF60">
    <property type="entry name" value="3-KETOSTEROID-9-ALPHA-MONOOXYGENASE, OXYGENASE COMPONENT"/>
    <property type="match status" value="1"/>
</dbReference>
<dbReference type="GO" id="GO:0046872">
    <property type="term" value="F:metal ion binding"/>
    <property type="evidence" value="ECO:0007669"/>
    <property type="project" value="UniProtKB-KW"/>
</dbReference>
<evidence type="ECO:0000256" key="5">
    <source>
        <dbReference type="ARBA" id="ARBA00023004"/>
    </source>
</evidence>
<evidence type="ECO:0000313" key="8">
    <source>
        <dbReference type="EMBL" id="AMO36923.1"/>
    </source>
</evidence>
<evidence type="ECO:0000256" key="6">
    <source>
        <dbReference type="ARBA" id="ARBA00023014"/>
    </source>
</evidence>
<keyword evidence="3" id="KW-0479">Metal-binding</keyword>
<accession>A0A127K4N1</accession>
<dbReference type="PANTHER" id="PTHR21266">
    <property type="entry name" value="IRON-SULFUR DOMAIN CONTAINING PROTEIN"/>
    <property type="match status" value="1"/>
</dbReference>
<keyword evidence="4" id="KW-0560">Oxidoreductase</keyword>
<dbReference type="STRING" id="1134435.AC731_008185"/>
<dbReference type="InterPro" id="IPR045605">
    <property type="entry name" value="KshA-like_C"/>
</dbReference>
<dbReference type="CDD" id="cd03469">
    <property type="entry name" value="Rieske_RO_Alpha_N"/>
    <property type="match status" value="1"/>
</dbReference>
<evidence type="ECO:0000313" key="9">
    <source>
        <dbReference type="Proteomes" id="UP000036902"/>
    </source>
</evidence>
<dbReference type="SUPFAM" id="SSF50022">
    <property type="entry name" value="ISP domain"/>
    <property type="match status" value="1"/>
</dbReference>
<evidence type="ECO:0000256" key="3">
    <source>
        <dbReference type="ARBA" id="ARBA00022723"/>
    </source>
</evidence>
<organism evidence="8 9">
    <name type="scientific">Thauera humireducens</name>
    <dbReference type="NCBI Taxonomy" id="1134435"/>
    <lineage>
        <taxon>Bacteria</taxon>
        <taxon>Pseudomonadati</taxon>
        <taxon>Pseudomonadota</taxon>
        <taxon>Betaproteobacteria</taxon>
        <taxon>Rhodocyclales</taxon>
        <taxon>Zoogloeaceae</taxon>
        <taxon>Thauera</taxon>
    </lineage>
</organism>
<evidence type="ECO:0000259" key="7">
    <source>
        <dbReference type="PROSITE" id="PS51296"/>
    </source>
</evidence>
<dbReference type="RefSeq" id="WP_048705041.1">
    <property type="nucleotide sequence ID" value="NZ_CP014646.1"/>
</dbReference>
<sequence length="368" mass="41397">MATTKDYRLGEYTFPRGWFMIAEASELDTHKPLAVRFFGQDFALYRGRESGKVVLLDAYCPHMKTHLAAPNKTSYVVLDGGGTNIEGDGIRCPYHGWRFGADGKCDHIPYHEGQIPAAAKVKSWPVVESLGAIWVWHDPEGGEPEWDHPSLKEWNDPAWVHWKFDHLGILNQHPQEVIDNICDYGHLSPIHGSTVLKYENEFKGHNAIQRQCGPHRTLVGEDGVSPVLHTITIYHGPGVLISHLTGLYDAVMMICNTPVDDGSIKVWHALLVKSPSGSKVATHTDMVAARHYQEMALTAFAQDFEVWSHKAACLNGLFIPSDGPFMKARIWYKQFYNPRAKKNEYLEQCEGYYVPKGIAPYTETPVEA</sequence>
<dbReference type="GO" id="GO:0008203">
    <property type="term" value="P:cholesterol metabolic process"/>
    <property type="evidence" value="ECO:0007669"/>
    <property type="project" value="InterPro"/>
</dbReference>
<dbReference type="Gene3D" id="2.102.10.10">
    <property type="entry name" value="Rieske [2Fe-2S] iron-sulphur domain"/>
    <property type="match status" value="1"/>
</dbReference>
<comment type="cofactor">
    <cofactor evidence="1">
        <name>Fe cation</name>
        <dbReference type="ChEBI" id="CHEBI:24875"/>
    </cofactor>
</comment>
<dbReference type="Pfam" id="PF00355">
    <property type="entry name" value="Rieske"/>
    <property type="match status" value="1"/>
</dbReference>
<keyword evidence="9" id="KW-1185">Reference proteome</keyword>
<evidence type="ECO:0000256" key="1">
    <source>
        <dbReference type="ARBA" id="ARBA00001962"/>
    </source>
</evidence>
<keyword evidence="2" id="KW-0001">2Fe-2S</keyword>
<dbReference type="Proteomes" id="UP000036902">
    <property type="component" value="Chromosome"/>
</dbReference>
<dbReference type="GO" id="GO:0016491">
    <property type="term" value="F:oxidoreductase activity"/>
    <property type="evidence" value="ECO:0007669"/>
    <property type="project" value="UniProtKB-KW"/>
</dbReference>
<evidence type="ECO:0000256" key="4">
    <source>
        <dbReference type="ARBA" id="ARBA00023002"/>
    </source>
</evidence>
<dbReference type="Gene3D" id="3.90.380.10">
    <property type="entry name" value="Naphthalene 1,2-dioxygenase Alpha Subunit, Chain A, domain 1"/>
    <property type="match status" value="1"/>
</dbReference>
<keyword evidence="5" id="KW-0408">Iron</keyword>
<proteinExistence type="predicted"/>
<protein>
    <submittedName>
        <fullName evidence="8">(2Fe-2S)-binding protein</fullName>
    </submittedName>
</protein>
<evidence type="ECO:0000256" key="2">
    <source>
        <dbReference type="ARBA" id="ARBA00022714"/>
    </source>
</evidence>
<dbReference type="InterPro" id="IPR050584">
    <property type="entry name" value="Cholesterol_7-desaturase"/>
</dbReference>